<accession>A0A523BF26</accession>
<dbReference type="PANTHER" id="PTHR31209">
    <property type="entry name" value="COFACTOR-INDEPENDENT PHOSPHOGLYCERATE MUTASE"/>
    <property type="match status" value="1"/>
</dbReference>
<name>A0A523BF26_9CREN</name>
<dbReference type="NCBIfam" id="TIGR00306">
    <property type="entry name" value="apgM"/>
    <property type="match status" value="1"/>
</dbReference>
<dbReference type="EMBL" id="QNVH01000011">
    <property type="protein sequence ID" value="TDA39515.1"/>
    <property type="molecule type" value="Genomic_DNA"/>
</dbReference>
<feature type="domain" description="Metalloenzyme" evidence="6">
    <location>
        <begin position="1"/>
        <end position="385"/>
    </location>
</feature>
<dbReference type="InterPro" id="IPR006124">
    <property type="entry name" value="Metalloenzyme"/>
</dbReference>
<protein>
    <submittedName>
        <fullName evidence="7">Phosphoglycerate mutase</fullName>
    </submittedName>
</protein>
<dbReference type="Pfam" id="PF10143">
    <property type="entry name" value="PhosphMutase"/>
    <property type="match status" value="1"/>
</dbReference>
<evidence type="ECO:0000256" key="3">
    <source>
        <dbReference type="ARBA" id="ARBA00004921"/>
    </source>
</evidence>
<evidence type="ECO:0000256" key="1">
    <source>
        <dbReference type="ARBA" id="ARBA00000370"/>
    </source>
</evidence>
<comment type="caution">
    <text evidence="7">The sequence shown here is derived from an EMBL/GenBank/DDBJ whole genome shotgun (WGS) entry which is preliminary data.</text>
</comment>
<dbReference type="Proteomes" id="UP000315399">
    <property type="component" value="Unassembled WGS sequence"/>
</dbReference>
<dbReference type="InterPro" id="IPR017850">
    <property type="entry name" value="Alkaline_phosphatase_core_sf"/>
</dbReference>
<evidence type="ECO:0000256" key="5">
    <source>
        <dbReference type="ARBA" id="ARBA00023152"/>
    </source>
</evidence>
<dbReference type="SUPFAM" id="SSF53649">
    <property type="entry name" value="Alkaline phosphatase-like"/>
    <property type="match status" value="1"/>
</dbReference>
<dbReference type="GO" id="GO:0046872">
    <property type="term" value="F:metal ion binding"/>
    <property type="evidence" value="ECO:0007669"/>
    <property type="project" value="InterPro"/>
</dbReference>
<dbReference type="InterPro" id="IPR004456">
    <property type="entry name" value="Pglycerate_mutase_ApgM"/>
</dbReference>
<proteinExistence type="inferred from homology"/>
<dbReference type="GO" id="GO:0006096">
    <property type="term" value="P:glycolytic process"/>
    <property type="evidence" value="ECO:0007669"/>
    <property type="project" value="UniProtKB-KW"/>
</dbReference>
<dbReference type="PIRSF" id="PIRSF006392">
    <property type="entry name" value="IPGAM_arch"/>
    <property type="match status" value="1"/>
</dbReference>
<comment type="catalytic activity">
    <reaction evidence="1">
        <text>(2R)-2-phosphoglycerate = (2R)-3-phosphoglycerate</text>
        <dbReference type="Rhea" id="RHEA:15901"/>
        <dbReference type="ChEBI" id="CHEBI:58272"/>
        <dbReference type="ChEBI" id="CHEBI:58289"/>
        <dbReference type="EC" id="5.4.2.12"/>
    </reaction>
</comment>
<sequence length="393" mass="42960">MRFLIVVVDGMADRPISKLCGRTPLELADAENMNYLASIGSSGIMAPEKTNITLGSDLAVLSILGYDLEKYYTGRGPLEAAGAGVDMNKWDLAFRCNICEIGPGRTILNEKAELPKEEALRLEERIRVACSKGLKDVEILFKHTLGFRGVLLLRGKMLTLNIVTTQPKRFASIPDFVPLERTEEAKYTAEILSRFLKISEHESESGKKYAVLPWGGGTKTNLPKFSDRYGFEAAVVAGVPLIKGIGTLCGMSVVDVPGATGNFDTDLHGKAKAALETLREKDLVLLHIEATDELSHDGNLEGKIEMIKKVDRMLGEVLDNIALENTRIALLSDHTTSVELRSHTNDPVPVVIAGGSFPRDGIEEYSETAARRGGLGLFKAEEFMSKLLKNTKL</sequence>
<comment type="function">
    <text evidence="2">Catalyzes the interconversion of 2-phosphoglycerate and 3-phosphoglycerate.</text>
</comment>
<evidence type="ECO:0000256" key="2">
    <source>
        <dbReference type="ARBA" id="ARBA00002315"/>
    </source>
</evidence>
<dbReference type="Pfam" id="PF01676">
    <property type="entry name" value="Metalloenzyme"/>
    <property type="match status" value="1"/>
</dbReference>
<dbReference type="Gene3D" id="3.40.720.10">
    <property type="entry name" value="Alkaline Phosphatase, subunit A"/>
    <property type="match status" value="2"/>
</dbReference>
<dbReference type="InterPro" id="IPR042253">
    <property type="entry name" value="Pglycerate_mutase_ApgM_sf"/>
</dbReference>
<dbReference type="AlphaFoldDB" id="A0A523BF26"/>
<dbReference type="PANTHER" id="PTHR31209:SF0">
    <property type="entry name" value="METALLOENZYME DOMAIN-CONTAINING PROTEIN"/>
    <property type="match status" value="1"/>
</dbReference>
<dbReference type="GO" id="GO:0004619">
    <property type="term" value="F:phosphoglycerate mutase activity"/>
    <property type="evidence" value="ECO:0007669"/>
    <property type="project" value="UniProtKB-EC"/>
</dbReference>
<dbReference type="CDD" id="cd16011">
    <property type="entry name" value="iPGM_like"/>
    <property type="match status" value="1"/>
</dbReference>
<evidence type="ECO:0000259" key="6">
    <source>
        <dbReference type="Pfam" id="PF01676"/>
    </source>
</evidence>
<evidence type="ECO:0000313" key="8">
    <source>
        <dbReference type="Proteomes" id="UP000315399"/>
    </source>
</evidence>
<comment type="pathway">
    <text evidence="3">Carbohydrate degradation.</text>
</comment>
<evidence type="ECO:0000313" key="7">
    <source>
        <dbReference type="EMBL" id="TDA39515.1"/>
    </source>
</evidence>
<evidence type="ECO:0000256" key="4">
    <source>
        <dbReference type="ARBA" id="ARBA00005524"/>
    </source>
</evidence>
<reference evidence="7 8" key="1">
    <citation type="journal article" date="2019" name="Nat. Microbiol.">
        <title>Expanding anaerobic alkane metabolism in the domain of Archaea.</title>
        <authorList>
            <person name="Wang Y."/>
            <person name="Wegener G."/>
            <person name="Hou J."/>
            <person name="Wang F."/>
            <person name="Xiao X."/>
        </authorList>
    </citation>
    <scope>NUCLEOTIDE SEQUENCE [LARGE SCALE GENOMIC DNA]</scope>
    <source>
        <strain evidence="7">WYZ-LMO10</strain>
    </source>
</reference>
<dbReference type="Gene3D" id="3.30.70.2130">
    <property type="entry name" value="Metalloenzyme domain"/>
    <property type="match status" value="1"/>
</dbReference>
<gene>
    <name evidence="7" type="ORF">DSO08_01940</name>
</gene>
<keyword evidence="5" id="KW-0324">Glycolysis</keyword>
<comment type="similarity">
    <text evidence="4">Belongs to the BPG-independent phosphoglycerate mutase family. A-PGAM subfamily.</text>
</comment>
<organism evidence="7 8">
    <name type="scientific">Thermoproteota archaeon</name>
    <dbReference type="NCBI Taxonomy" id="2056631"/>
    <lineage>
        <taxon>Archaea</taxon>
        <taxon>Thermoproteota</taxon>
    </lineage>
</organism>